<keyword evidence="1" id="KW-0812">Transmembrane</keyword>
<accession>A0A6L2ZLN0</accession>
<evidence type="ECO:0000256" key="1">
    <source>
        <dbReference type="SAM" id="Phobius"/>
    </source>
</evidence>
<dbReference type="Proteomes" id="UP000504714">
    <property type="component" value="Unassembled WGS sequence"/>
</dbReference>
<dbReference type="AlphaFoldDB" id="A0A6L2ZLN0"/>
<dbReference type="EMBL" id="BLXO01000001">
    <property type="protein sequence ID" value="GFN45201.1"/>
    <property type="molecule type" value="Genomic_DNA"/>
</dbReference>
<dbReference type="RefSeq" id="WP_176487106.1">
    <property type="nucleotide sequence ID" value="NZ_BLXO01000001.1"/>
</dbReference>
<organism evidence="2 3">
    <name type="scientific">Candidatus Regiella insecticola</name>
    <dbReference type="NCBI Taxonomy" id="138073"/>
    <lineage>
        <taxon>Bacteria</taxon>
        <taxon>Pseudomonadati</taxon>
        <taxon>Pseudomonadota</taxon>
        <taxon>Gammaproteobacteria</taxon>
        <taxon>Enterobacterales</taxon>
        <taxon>Enterobacteriaceae</taxon>
        <taxon>aphid secondary symbionts</taxon>
        <taxon>Candidatus Regiella</taxon>
    </lineage>
</organism>
<evidence type="ECO:0000313" key="2">
    <source>
        <dbReference type="EMBL" id="GFN45201.1"/>
    </source>
</evidence>
<reference evidence="2 3" key="1">
    <citation type="submission" date="2020-06" db="EMBL/GenBank/DDBJ databases">
        <title>The genome sequence of Candidatus Regiella insecticola strain Tut.</title>
        <authorList>
            <person name="Nikoh N."/>
            <person name="Tsuchida T."/>
            <person name="Koga R."/>
            <person name="Oshima K."/>
            <person name="Hattori M."/>
            <person name="Fukatsu T."/>
        </authorList>
    </citation>
    <scope>NUCLEOTIDE SEQUENCE [LARGE SCALE GENOMIC DNA]</scope>
    <source>
        <strain evidence="2 3">Tut</strain>
    </source>
</reference>
<keyword evidence="1" id="KW-0472">Membrane</keyword>
<comment type="caution">
    <text evidence="2">The sequence shown here is derived from an EMBL/GenBank/DDBJ whole genome shotgun (WGS) entry which is preliminary data.</text>
</comment>
<sequence length="162" mass="18796">MPKKMIVFYFTAIGLGYLLGAFLGILYAYYNPMHQLNGYWKNNYFFSTQNDEYHINSRVSIIGRVIKFSSEVYDQAAVLKFNRDSTLSLVDTKNNIFKEEVTSSTTANMEDEVLNLLFNNQLVISRPTFYLLDNKTILFEQSQGNTHASARLLKRSDRNYNN</sequence>
<gene>
    <name evidence="2" type="ORF">RINTU1_02220</name>
</gene>
<keyword evidence="1" id="KW-1133">Transmembrane helix</keyword>
<evidence type="ECO:0000313" key="3">
    <source>
        <dbReference type="Proteomes" id="UP000504714"/>
    </source>
</evidence>
<feature type="transmembrane region" description="Helical" evidence="1">
    <location>
        <begin position="6"/>
        <end position="30"/>
    </location>
</feature>
<name>A0A6L2ZLN0_9ENTR</name>
<proteinExistence type="predicted"/>
<protein>
    <submittedName>
        <fullName evidence="2">Uncharacterized protein</fullName>
    </submittedName>
</protein>